<gene>
    <name evidence="3" type="ORF">HMPREF1536_04920</name>
</gene>
<dbReference type="CDD" id="cd12843">
    <property type="entry name" value="Bvu_2165_C_like"/>
    <property type="match status" value="1"/>
</dbReference>
<dbReference type="RefSeq" id="WP_028728404.1">
    <property type="nucleotide sequence ID" value="NZ_AUAE01000030.1"/>
</dbReference>
<dbReference type="Pfam" id="PF14734">
    <property type="entry name" value="DUF4469"/>
    <property type="match status" value="1"/>
</dbReference>
<protein>
    <submittedName>
        <fullName evidence="3">Uncharacterized protein</fullName>
    </submittedName>
</protein>
<name>A0A0F5ISH1_9BACT</name>
<dbReference type="STRING" id="1203610.HMPREF1536_04920"/>
<dbReference type="Pfam" id="PF14848">
    <property type="entry name" value="HU-DNA_bdg"/>
    <property type="match status" value="1"/>
</dbReference>
<dbReference type="InterPro" id="IPR049893">
    <property type="entry name" value="Bvu_2165-like_IHF-HU-DNA_bdg"/>
</dbReference>
<evidence type="ECO:0000259" key="2">
    <source>
        <dbReference type="Pfam" id="PF14848"/>
    </source>
</evidence>
<dbReference type="InterPro" id="IPR027824">
    <property type="entry name" value="DUF4469"/>
</dbReference>
<accession>A0A0F5ISH1</accession>
<feature type="domain" description="Bvu-2165-like IHF-HU-like DNA-binding" evidence="2">
    <location>
        <begin position="7"/>
        <end position="126"/>
    </location>
</feature>
<reference evidence="3 4" key="1">
    <citation type="submission" date="2013-04" db="EMBL/GenBank/DDBJ databases">
        <title>The Genome Sequence of Parabacteroides gordonii DSM 23371.</title>
        <authorList>
            <consortium name="The Broad Institute Genomics Platform"/>
            <person name="Earl A."/>
            <person name="Ward D."/>
            <person name="Feldgarden M."/>
            <person name="Gevers D."/>
            <person name="Martens E."/>
            <person name="Sakamoto M."/>
            <person name="Benno Y."/>
            <person name="Suzuki N."/>
            <person name="Matsunaga N."/>
            <person name="Koshihara K."/>
            <person name="Seki M."/>
            <person name="Komiya H."/>
            <person name="Walker B."/>
            <person name="Young S."/>
            <person name="Zeng Q."/>
            <person name="Gargeya S."/>
            <person name="Fitzgerald M."/>
            <person name="Haas B."/>
            <person name="Abouelleil A."/>
            <person name="Allen A.W."/>
            <person name="Alvarado L."/>
            <person name="Arachchi H.M."/>
            <person name="Berlin A.M."/>
            <person name="Chapman S.B."/>
            <person name="Gainer-Dewar J."/>
            <person name="Goldberg J."/>
            <person name="Griggs A."/>
            <person name="Gujja S."/>
            <person name="Hansen M."/>
            <person name="Howarth C."/>
            <person name="Imamovic A."/>
            <person name="Ireland A."/>
            <person name="Larimer J."/>
            <person name="McCowan C."/>
            <person name="Murphy C."/>
            <person name="Pearson M."/>
            <person name="Poon T.W."/>
            <person name="Priest M."/>
            <person name="Roberts A."/>
            <person name="Saif S."/>
            <person name="Shea T."/>
            <person name="Sisk P."/>
            <person name="Sykes S."/>
            <person name="Wortman J."/>
            <person name="Nusbaum C."/>
            <person name="Birren B."/>
        </authorList>
    </citation>
    <scope>NUCLEOTIDE SEQUENCE [LARGE SCALE GENOMIC DNA]</scope>
    <source>
        <strain evidence="3 4">MS-1</strain>
    </source>
</reference>
<dbReference type="EMBL" id="AQHW01000027">
    <property type="protein sequence ID" value="KKB48453.1"/>
    <property type="molecule type" value="Genomic_DNA"/>
</dbReference>
<feature type="domain" description="DUF4469" evidence="1">
    <location>
        <begin position="142"/>
        <end position="238"/>
    </location>
</feature>
<dbReference type="Gene3D" id="2.70.50.70">
    <property type="match status" value="1"/>
</dbReference>
<dbReference type="AlphaFoldDB" id="A0A0F5ISH1"/>
<dbReference type="HOGENOM" id="CLU_092785_0_0_10"/>
<evidence type="ECO:0000313" key="3">
    <source>
        <dbReference type="EMBL" id="KKB48453.1"/>
    </source>
</evidence>
<evidence type="ECO:0000313" key="4">
    <source>
        <dbReference type="Proteomes" id="UP000033035"/>
    </source>
</evidence>
<dbReference type="Proteomes" id="UP000033035">
    <property type="component" value="Unassembled WGS sequence"/>
</dbReference>
<evidence type="ECO:0000259" key="1">
    <source>
        <dbReference type="Pfam" id="PF14734"/>
    </source>
</evidence>
<organism evidence="3 4">
    <name type="scientific">Parabacteroides gordonii MS-1 = DSM 23371</name>
    <dbReference type="NCBI Taxonomy" id="1203610"/>
    <lineage>
        <taxon>Bacteria</taxon>
        <taxon>Pseudomonadati</taxon>
        <taxon>Bacteroidota</taxon>
        <taxon>Bacteroidia</taxon>
        <taxon>Bacteroidales</taxon>
        <taxon>Tannerellaceae</taxon>
        <taxon>Parabacteroides</taxon>
    </lineage>
</organism>
<proteinExistence type="predicted"/>
<sequence>MATKKYVWKFDLEEYLMTKDVKEDFAAKVKPIQTFYMADVARLIAEERTEYRIDTIVNITKLVETKIRQLACGNNIVITDNVQYGPAITGLFLGKTGLVDPAKNKAVINMNPTAAMRAETDLVALEFSGTVRDMGGAKFGLVKDVTTGKTDGTITPGGMLDVTGSKIRCVGADGLSLGSLTLVNMADKSVAATITVFGINDPSRLMFNIPADLADGEYELTLETWFSTNNTQLKQSRTLTYALPLVVGGTGGGGEDDRPVIE</sequence>
<dbReference type="PATRIC" id="fig|1203610.3.peg.5015"/>
<keyword evidence="4" id="KW-1185">Reference proteome</keyword>
<comment type="caution">
    <text evidence="3">The sequence shown here is derived from an EMBL/GenBank/DDBJ whole genome shotgun (WGS) entry which is preliminary data.</text>
</comment>